<protein>
    <recommendedName>
        <fullName evidence="5">Transmembrane protein</fullName>
    </recommendedName>
</protein>
<evidence type="ECO:0000256" key="1">
    <source>
        <dbReference type="SAM" id="MobiDB-lite"/>
    </source>
</evidence>
<feature type="region of interest" description="Disordered" evidence="1">
    <location>
        <begin position="30"/>
        <end position="52"/>
    </location>
</feature>
<keyword evidence="2" id="KW-0812">Transmembrane</keyword>
<keyword evidence="2" id="KW-1133">Transmembrane helix</keyword>
<dbReference type="EMBL" id="JADNRY010000998">
    <property type="protein sequence ID" value="KAF9022848.1"/>
    <property type="molecule type" value="Genomic_DNA"/>
</dbReference>
<sequence length="222" mass="24671">MDLRPRLSLVGVPLLPRFFAVNTTITPITSAPSAKPTVTPSTSAPSTLPHASATLLTPAPTHLPLKTNVPQAASSPTGKRFIGFVIGVIIGGLFLILLLTWWLVRRRRKRQLHRTKSAHEVISPFDPPASHATGQLSMVQRLSRPIQVVRSKQSEMHERERRARMDAHKALHATHEVLNRASSSHEEEASLRQQISELIQIVRRIEERGVANESPPDYESQP</sequence>
<name>A0A9P5P4G6_9AGAR</name>
<proteinExistence type="predicted"/>
<dbReference type="Proteomes" id="UP000772434">
    <property type="component" value="Unassembled WGS sequence"/>
</dbReference>
<keyword evidence="2" id="KW-0472">Membrane</keyword>
<evidence type="ECO:0008006" key="5">
    <source>
        <dbReference type="Google" id="ProtNLM"/>
    </source>
</evidence>
<reference evidence="3" key="1">
    <citation type="submission" date="2020-11" db="EMBL/GenBank/DDBJ databases">
        <authorList>
            <consortium name="DOE Joint Genome Institute"/>
            <person name="Ahrendt S."/>
            <person name="Riley R."/>
            <person name="Andreopoulos W."/>
            <person name="Labutti K."/>
            <person name="Pangilinan J."/>
            <person name="Ruiz-Duenas F.J."/>
            <person name="Barrasa J.M."/>
            <person name="Sanchez-Garcia M."/>
            <person name="Camarero S."/>
            <person name="Miyauchi S."/>
            <person name="Serrano A."/>
            <person name="Linde D."/>
            <person name="Babiker R."/>
            <person name="Drula E."/>
            <person name="Ayuso-Fernandez I."/>
            <person name="Pacheco R."/>
            <person name="Padilla G."/>
            <person name="Ferreira P."/>
            <person name="Barriuso J."/>
            <person name="Kellner H."/>
            <person name="Castanera R."/>
            <person name="Alfaro M."/>
            <person name="Ramirez L."/>
            <person name="Pisabarro A.G."/>
            <person name="Kuo A."/>
            <person name="Tritt A."/>
            <person name="Lipzen A."/>
            <person name="He G."/>
            <person name="Yan M."/>
            <person name="Ng V."/>
            <person name="Cullen D."/>
            <person name="Martin F."/>
            <person name="Rosso M.-N."/>
            <person name="Henrissat B."/>
            <person name="Hibbett D."/>
            <person name="Martinez A.T."/>
            <person name="Grigoriev I.V."/>
        </authorList>
    </citation>
    <scope>NUCLEOTIDE SEQUENCE</scope>
    <source>
        <strain evidence="3">AH 40177</strain>
    </source>
</reference>
<feature type="transmembrane region" description="Helical" evidence="2">
    <location>
        <begin position="81"/>
        <end position="104"/>
    </location>
</feature>
<keyword evidence="4" id="KW-1185">Reference proteome</keyword>
<evidence type="ECO:0000313" key="4">
    <source>
        <dbReference type="Proteomes" id="UP000772434"/>
    </source>
</evidence>
<organism evidence="3 4">
    <name type="scientific">Rhodocollybia butyracea</name>
    <dbReference type="NCBI Taxonomy" id="206335"/>
    <lineage>
        <taxon>Eukaryota</taxon>
        <taxon>Fungi</taxon>
        <taxon>Dikarya</taxon>
        <taxon>Basidiomycota</taxon>
        <taxon>Agaricomycotina</taxon>
        <taxon>Agaricomycetes</taxon>
        <taxon>Agaricomycetidae</taxon>
        <taxon>Agaricales</taxon>
        <taxon>Marasmiineae</taxon>
        <taxon>Omphalotaceae</taxon>
        <taxon>Rhodocollybia</taxon>
    </lineage>
</organism>
<accession>A0A9P5P4G6</accession>
<comment type="caution">
    <text evidence="3">The sequence shown here is derived from an EMBL/GenBank/DDBJ whole genome shotgun (WGS) entry which is preliminary data.</text>
</comment>
<evidence type="ECO:0000256" key="2">
    <source>
        <dbReference type="SAM" id="Phobius"/>
    </source>
</evidence>
<evidence type="ECO:0000313" key="3">
    <source>
        <dbReference type="EMBL" id="KAF9022848.1"/>
    </source>
</evidence>
<dbReference type="AlphaFoldDB" id="A0A9P5P4G6"/>
<gene>
    <name evidence="3" type="ORF">BDP27DRAFT_1438713</name>
</gene>